<accession>A0A0E1W6C5</accession>
<protein>
    <submittedName>
        <fullName evidence="2">Uncharacterized protein</fullName>
    </submittedName>
</protein>
<evidence type="ECO:0000313" key="3">
    <source>
        <dbReference type="Proteomes" id="UP000001812"/>
    </source>
</evidence>
<dbReference type="Proteomes" id="UP000001812">
    <property type="component" value="Chromosome I"/>
</dbReference>
<proteinExistence type="predicted"/>
<reference evidence="2 3" key="2">
    <citation type="submission" date="2009-05" db="EMBL/GenBank/DDBJ databases">
        <authorList>
            <person name="Harkins D.M."/>
            <person name="DeShazer D."/>
            <person name="Woods D.E."/>
            <person name="Brinkac L.M."/>
            <person name="Brown K.A."/>
            <person name="Hung G.C."/>
            <person name="Tuanyok A."/>
            <person name="Zhang B."/>
            <person name="Nierman W.C."/>
        </authorList>
    </citation>
    <scope>NUCLEOTIDE SEQUENCE [LARGE SCALE GENOMIC DNA]</scope>
    <source>
        <strain evidence="2 3">1710a</strain>
    </source>
</reference>
<reference evidence="3" key="1">
    <citation type="submission" date="2007-08" db="EMBL/GenBank/DDBJ databases">
        <title>Annotation of Burkholderia pseudomallei 1710a.</title>
        <authorList>
            <person name="Harkins D.M."/>
            <person name="DeShazer D."/>
            <person name="Woods D.E."/>
            <person name="Brinkac L.M."/>
            <person name="Brown K.A."/>
            <person name="Hung G.C."/>
            <person name="Tuanyok A."/>
            <person name="Zhang B."/>
            <person name="Nierman W.C."/>
        </authorList>
    </citation>
    <scope>NUCLEOTIDE SEQUENCE [LARGE SCALE GENOMIC DNA]</scope>
    <source>
        <strain evidence="3">1710a</strain>
    </source>
</reference>
<dbReference type="HOGENOM" id="CLU_3150419_0_0_4"/>
<evidence type="ECO:0000256" key="1">
    <source>
        <dbReference type="SAM" id="MobiDB-lite"/>
    </source>
</evidence>
<evidence type="ECO:0000313" key="2">
    <source>
        <dbReference type="EMBL" id="EET07954.1"/>
    </source>
</evidence>
<gene>
    <name evidence="2" type="ORF">BURPS1710A_0844</name>
</gene>
<organism evidence="2 3">
    <name type="scientific">Burkholderia pseudomallei 1710a</name>
    <dbReference type="NCBI Taxonomy" id="320371"/>
    <lineage>
        <taxon>Bacteria</taxon>
        <taxon>Pseudomonadati</taxon>
        <taxon>Pseudomonadota</taxon>
        <taxon>Betaproteobacteria</taxon>
        <taxon>Burkholderiales</taxon>
        <taxon>Burkholderiaceae</taxon>
        <taxon>Burkholderia</taxon>
        <taxon>pseudomallei group</taxon>
    </lineage>
</organism>
<dbReference type="EMBL" id="CM000832">
    <property type="protein sequence ID" value="EET07954.1"/>
    <property type="molecule type" value="Genomic_DNA"/>
</dbReference>
<feature type="region of interest" description="Disordered" evidence="1">
    <location>
        <begin position="13"/>
        <end position="34"/>
    </location>
</feature>
<feature type="compositionally biased region" description="Low complexity" evidence="1">
    <location>
        <begin position="13"/>
        <end position="25"/>
    </location>
</feature>
<sequence length="48" mass="4901">MPARVAAVQVAARNGRAGRASGYGRTDTGGSRERAAAFAAVRDGQRLA</sequence>
<dbReference type="AlphaFoldDB" id="A0A0E1W6C5"/>
<name>A0A0E1W6C5_BURPE</name>